<dbReference type="InterPro" id="IPR050925">
    <property type="entry name" value="Rhomboid_protease_S54"/>
</dbReference>
<comment type="caution">
    <text evidence="7">The sequence shown here is derived from an EMBL/GenBank/DDBJ whole genome shotgun (WGS) entry which is preliminary data.</text>
</comment>
<proteinExistence type="predicted"/>
<protein>
    <recommendedName>
        <fullName evidence="6">Peptidase S54 rhomboid domain-containing protein</fullName>
    </recommendedName>
</protein>
<dbReference type="GO" id="GO:0016020">
    <property type="term" value="C:membrane"/>
    <property type="evidence" value="ECO:0007669"/>
    <property type="project" value="UniProtKB-SubCell"/>
</dbReference>
<feature type="transmembrane region" description="Helical" evidence="5">
    <location>
        <begin position="56"/>
        <end position="75"/>
    </location>
</feature>
<name>A0AAU9L1Q1_9STRA</name>
<dbReference type="SUPFAM" id="SSF144091">
    <property type="entry name" value="Rhomboid-like"/>
    <property type="match status" value="1"/>
</dbReference>
<dbReference type="PANTHER" id="PTHR43731:SF34">
    <property type="entry name" value="PEPTIDASE S54 RHOMBOID DOMAIN-CONTAINING PROTEIN"/>
    <property type="match status" value="1"/>
</dbReference>
<evidence type="ECO:0000256" key="5">
    <source>
        <dbReference type="SAM" id="Phobius"/>
    </source>
</evidence>
<keyword evidence="2 5" id="KW-0812">Transmembrane</keyword>
<dbReference type="InterPro" id="IPR022764">
    <property type="entry name" value="Peptidase_S54_rhomboid_dom"/>
</dbReference>
<dbReference type="AlphaFoldDB" id="A0AAU9L1Q1"/>
<feature type="transmembrane region" description="Helical" evidence="5">
    <location>
        <begin position="119"/>
        <end position="138"/>
    </location>
</feature>
<evidence type="ECO:0000313" key="8">
    <source>
        <dbReference type="Proteomes" id="UP001160483"/>
    </source>
</evidence>
<organism evidence="7 8">
    <name type="scientific">Peronospora belbahrii</name>
    <dbReference type="NCBI Taxonomy" id="622444"/>
    <lineage>
        <taxon>Eukaryota</taxon>
        <taxon>Sar</taxon>
        <taxon>Stramenopiles</taxon>
        <taxon>Oomycota</taxon>
        <taxon>Peronosporomycetes</taxon>
        <taxon>Peronosporales</taxon>
        <taxon>Peronosporaceae</taxon>
        <taxon>Peronospora</taxon>
    </lineage>
</organism>
<accession>A0AAU9L1Q1</accession>
<feature type="domain" description="Peptidase S54 rhomboid" evidence="6">
    <location>
        <begin position="163"/>
        <end position="195"/>
    </location>
</feature>
<feature type="domain" description="Peptidase S54 rhomboid" evidence="6">
    <location>
        <begin position="238"/>
        <end position="341"/>
    </location>
</feature>
<dbReference type="Pfam" id="PF01694">
    <property type="entry name" value="Rhomboid"/>
    <property type="match status" value="2"/>
</dbReference>
<keyword evidence="4 5" id="KW-0472">Membrane</keyword>
<evidence type="ECO:0000256" key="2">
    <source>
        <dbReference type="ARBA" id="ARBA00022692"/>
    </source>
</evidence>
<evidence type="ECO:0000256" key="1">
    <source>
        <dbReference type="ARBA" id="ARBA00004141"/>
    </source>
</evidence>
<dbReference type="Gene3D" id="1.20.1540.10">
    <property type="entry name" value="Rhomboid-like"/>
    <property type="match status" value="1"/>
</dbReference>
<gene>
    <name evidence="7" type="ORF">PBS003_LOCUS939</name>
</gene>
<evidence type="ECO:0000256" key="3">
    <source>
        <dbReference type="ARBA" id="ARBA00022989"/>
    </source>
</evidence>
<keyword evidence="3 5" id="KW-1133">Transmembrane helix</keyword>
<evidence type="ECO:0000256" key="4">
    <source>
        <dbReference type="ARBA" id="ARBA00023136"/>
    </source>
</evidence>
<dbReference type="InterPro" id="IPR035952">
    <property type="entry name" value="Rhomboid-like_sf"/>
</dbReference>
<dbReference type="PANTHER" id="PTHR43731">
    <property type="entry name" value="RHOMBOID PROTEASE"/>
    <property type="match status" value="1"/>
</dbReference>
<dbReference type="GO" id="GO:0004252">
    <property type="term" value="F:serine-type endopeptidase activity"/>
    <property type="evidence" value="ECO:0007669"/>
    <property type="project" value="InterPro"/>
</dbReference>
<feature type="transmembrane region" description="Helical" evidence="5">
    <location>
        <begin position="266"/>
        <end position="288"/>
    </location>
</feature>
<evidence type="ECO:0000313" key="7">
    <source>
        <dbReference type="EMBL" id="CAH0474071.1"/>
    </source>
</evidence>
<reference evidence="7" key="1">
    <citation type="submission" date="2021-11" db="EMBL/GenBank/DDBJ databases">
        <authorList>
            <person name="Islam A."/>
            <person name="Islam S."/>
            <person name="Flora M.S."/>
            <person name="Rahman M."/>
            <person name="Ziaur R.M."/>
            <person name="Epstein J.H."/>
            <person name="Hassan M."/>
            <person name="Klassen M."/>
            <person name="Woodard K."/>
            <person name="Webb A."/>
            <person name="Webby R.J."/>
            <person name="El Zowalaty M.E."/>
        </authorList>
    </citation>
    <scope>NUCLEOTIDE SEQUENCE</scope>
    <source>
        <strain evidence="7">Pbs3</strain>
    </source>
</reference>
<sequence length="353" mass="40195">MFRGLQGTSARIAYSNLFLQTSHVNTHNIRDSTLRFLSRQQQPKLFLLRQTSRHDVVLTASMGLVSGGILVTSVLHQHKEDTYGKDIITSLYEDGTAMFYRGNGRQFDKPWYDDTNKKVIALLIAANTMVFGLWRVSFRNIRLHQFMWRHFASSYDSVVFGKRFYTLLTSSFSHMTFPHFGINMFMLWEFGPHLIAPGNNHKSSTAYYNQIIANSKLAPFVLRDKEYTFRRGPELFSMEKFMAFYLTSAVISSALSAFISKLRRNGGVFSIGASGAVSAVFTVSCLMFPDERLLLYGLFEMTSTQMLQLYTALNLVGAVFQRHLRIDCVGHLGGQSAGFAFYQAPFRNEDETQ</sequence>
<dbReference type="EMBL" id="CAKKTJ010000095">
    <property type="protein sequence ID" value="CAH0474071.1"/>
    <property type="molecule type" value="Genomic_DNA"/>
</dbReference>
<dbReference type="Proteomes" id="UP001160483">
    <property type="component" value="Unassembled WGS sequence"/>
</dbReference>
<comment type="subcellular location">
    <subcellularLocation>
        <location evidence="1">Membrane</location>
        <topology evidence="1">Multi-pass membrane protein</topology>
    </subcellularLocation>
</comment>
<feature type="transmembrane region" description="Helical" evidence="5">
    <location>
        <begin position="241"/>
        <end position="260"/>
    </location>
</feature>
<evidence type="ECO:0000259" key="6">
    <source>
        <dbReference type="Pfam" id="PF01694"/>
    </source>
</evidence>